<proteinExistence type="predicted"/>
<protein>
    <submittedName>
        <fullName evidence="1">Uncharacterized protein</fullName>
    </submittedName>
</protein>
<dbReference type="Pfam" id="PF20062">
    <property type="entry name" value="DUF6461"/>
    <property type="match status" value="1"/>
</dbReference>
<dbReference type="AlphaFoldDB" id="A0A9W4H500"/>
<reference evidence="1" key="1">
    <citation type="submission" date="2021-06" db="EMBL/GenBank/DDBJ databases">
        <authorList>
            <person name="Arsene-Ploetze F."/>
        </authorList>
    </citation>
    <scope>NUCLEOTIDE SEQUENCE</scope>
    <source>
        <strain evidence="1">SBRY1</strain>
    </source>
</reference>
<dbReference type="EMBL" id="CAJVAX010000019">
    <property type="protein sequence ID" value="CAG7650862.1"/>
    <property type="molecule type" value="Genomic_DNA"/>
</dbReference>
<dbReference type="Proteomes" id="UP001153328">
    <property type="component" value="Unassembled WGS sequence"/>
</dbReference>
<organism evidence="1 2">
    <name type="scientific">Actinacidiphila bryophytorum</name>
    <dbReference type="NCBI Taxonomy" id="1436133"/>
    <lineage>
        <taxon>Bacteria</taxon>
        <taxon>Bacillati</taxon>
        <taxon>Actinomycetota</taxon>
        <taxon>Actinomycetes</taxon>
        <taxon>Kitasatosporales</taxon>
        <taxon>Streptomycetaceae</taxon>
        <taxon>Actinacidiphila</taxon>
    </lineage>
</organism>
<evidence type="ECO:0000313" key="2">
    <source>
        <dbReference type="Proteomes" id="UP001153328"/>
    </source>
</evidence>
<comment type="caution">
    <text evidence="1">The sequence shown here is derived from an EMBL/GenBank/DDBJ whole genome shotgun (WGS) entry which is preliminary data.</text>
</comment>
<accession>A0A9W4H500</accession>
<keyword evidence="2" id="KW-1185">Reference proteome</keyword>
<evidence type="ECO:0000313" key="1">
    <source>
        <dbReference type="EMBL" id="CAG7650862.1"/>
    </source>
</evidence>
<name>A0A9W4H500_9ACTN</name>
<gene>
    <name evidence="1" type="ORF">SBRY_50464</name>
</gene>
<dbReference type="InterPro" id="IPR045592">
    <property type="entry name" value="DUF6461"/>
</dbReference>
<sequence length="212" mass="23326">MGFRMDSVEWEALVARYGWADGDEFDWYTVSVVAGKTEDQVIAAFGGDPAGTSRTMTFGEAIEDTAAHLYKDYHLLGVLAEGRHVWTMEPGYHGNIPEIARRASANGGEFFSVYEDINARCQVMHAADGRVTGAFDPIGLEDADFYHDLPELPAWAEGATFPMEQLSAVTFALMERTMGVPFDPDLLRTPVRTVTLPAPGVLFTDTDAAWRP</sequence>